<sequence length="112" mass="12788">MESQCLPRAGSKKQGKEIKGGRRGGRNELQKWAQEGFPWYPRKVLQSVLLQRIFSGEKVGQRDQGGAEMSCKESKMDFLCCNYSRNVKLSKLQLSGRYSKNEHDKIVGEYLS</sequence>
<evidence type="ECO:0000313" key="2">
    <source>
        <dbReference type="EMBL" id="GIX90003.1"/>
    </source>
</evidence>
<feature type="region of interest" description="Disordered" evidence="1">
    <location>
        <begin position="1"/>
        <end position="25"/>
    </location>
</feature>
<name>A0AAV4P1U6_CAEEX</name>
<protein>
    <submittedName>
        <fullName evidence="2">Uncharacterized protein</fullName>
    </submittedName>
</protein>
<evidence type="ECO:0000256" key="1">
    <source>
        <dbReference type="SAM" id="MobiDB-lite"/>
    </source>
</evidence>
<proteinExistence type="predicted"/>
<reference evidence="2 3" key="1">
    <citation type="submission" date="2021-06" db="EMBL/GenBank/DDBJ databases">
        <title>Caerostris extrusa draft genome.</title>
        <authorList>
            <person name="Kono N."/>
            <person name="Arakawa K."/>
        </authorList>
    </citation>
    <scope>NUCLEOTIDE SEQUENCE [LARGE SCALE GENOMIC DNA]</scope>
</reference>
<dbReference type="EMBL" id="BPLR01021468">
    <property type="protein sequence ID" value="GIX90003.1"/>
    <property type="molecule type" value="Genomic_DNA"/>
</dbReference>
<evidence type="ECO:0000313" key="3">
    <source>
        <dbReference type="Proteomes" id="UP001054945"/>
    </source>
</evidence>
<feature type="compositionally biased region" description="Basic and acidic residues" evidence="1">
    <location>
        <begin position="14"/>
        <end position="25"/>
    </location>
</feature>
<organism evidence="2 3">
    <name type="scientific">Caerostris extrusa</name>
    <name type="common">Bark spider</name>
    <name type="synonym">Caerostris bankana</name>
    <dbReference type="NCBI Taxonomy" id="172846"/>
    <lineage>
        <taxon>Eukaryota</taxon>
        <taxon>Metazoa</taxon>
        <taxon>Ecdysozoa</taxon>
        <taxon>Arthropoda</taxon>
        <taxon>Chelicerata</taxon>
        <taxon>Arachnida</taxon>
        <taxon>Araneae</taxon>
        <taxon>Araneomorphae</taxon>
        <taxon>Entelegynae</taxon>
        <taxon>Araneoidea</taxon>
        <taxon>Araneidae</taxon>
        <taxon>Caerostris</taxon>
    </lineage>
</organism>
<comment type="caution">
    <text evidence="2">The sequence shown here is derived from an EMBL/GenBank/DDBJ whole genome shotgun (WGS) entry which is preliminary data.</text>
</comment>
<gene>
    <name evidence="2" type="ORF">CEXT_156971</name>
</gene>
<accession>A0AAV4P1U6</accession>
<keyword evidence="3" id="KW-1185">Reference proteome</keyword>
<dbReference type="AlphaFoldDB" id="A0AAV4P1U6"/>
<dbReference type="Proteomes" id="UP001054945">
    <property type="component" value="Unassembled WGS sequence"/>
</dbReference>